<evidence type="ECO:0000256" key="3">
    <source>
        <dbReference type="ARBA" id="ARBA00022448"/>
    </source>
</evidence>
<feature type="transmembrane region" description="Helical" evidence="8">
    <location>
        <begin position="187"/>
        <end position="207"/>
    </location>
</feature>
<feature type="transmembrane region" description="Helical" evidence="8">
    <location>
        <begin position="12"/>
        <end position="30"/>
    </location>
</feature>
<organism evidence="9 10">
    <name type="scientific">Ammoniphilus resinae</name>
    <dbReference type="NCBI Taxonomy" id="861532"/>
    <lineage>
        <taxon>Bacteria</taxon>
        <taxon>Bacillati</taxon>
        <taxon>Bacillota</taxon>
        <taxon>Bacilli</taxon>
        <taxon>Bacillales</taxon>
        <taxon>Paenibacillaceae</taxon>
        <taxon>Aneurinibacillus group</taxon>
        <taxon>Ammoniphilus</taxon>
    </lineage>
</organism>
<feature type="transmembrane region" description="Helical" evidence="8">
    <location>
        <begin position="219"/>
        <end position="240"/>
    </location>
</feature>
<comment type="subcellular location">
    <subcellularLocation>
        <location evidence="1">Membrane</location>
        <topology evidence="1">Multi-pass membrane protein</topology>
    </subcellularLocation>
</comment>
<feature type="transmembrane region" description="Helical" evidence="8">
    <location>
        <begin position="82"/>
        <end position="106"/>
    </location>
</feature>
<dbReference type="InterPro" id="IPR004761">
    <property type="entry name" value="Spore_GerAB"/>
</dbReference>
<reference evidence="9 10" key="1">
    <citation type="submission" date="2021-03" db="EMBL/GenBank/DDBJ databases">
        <title>Genomic Encyclopedia of Type Strains, Phase IV (KMG-IV): sequencing the most valuable type-strain genomes for metagenomic binning, comparative biology and taxonomic classification.</title>
        <authorList>
            <person name="Goeker M."/>
        </authorList>
    </citation>
    <scope>NUCLEOTIDE SEQUENCE [LARGE SCALE GENOMIC DNA]</scope>
    <source>
        <strain evidence="9 10">DSM 24738</strain>
    </source>
</reference>
<feature type="transmembrane region" description="Helical" evidence="8">
    <location>
        <begin position="302"/>
        <end position="319"/>
    </location>
</feature>
<evidence type="ECO:0000256" key="1">
    <source>
        <dbReference type="ARBA" id="ARBA00004141"/>
    </source>
</evidence>
<dbReference type="Proteomes" id="UP001519343">
    <property type="component" value="Unassembled WGS sequence"/>
</dbReference>
<accession>A0ABS4GNL6</accession>
<evidence type="ECO:0000256" key="5">
    <source>
        <dbReference type="ARBA" id="ARBA00022692"/>
    </source>
</evidence>
<feature type="transmembrane region" description="Helical" evidence="8">
    <location>
        <begin position="118"/>
        <end position="135"/>
    </location>
</feature>
<feature type="transmembrane region" description="Helical" evidence="8">
    <location>
        <begin position="42"/>
        <end position="62"/>
    </location>
</feature>
<keyword evidence="10" id="KW-1185">Reference proteome</keyword>
<evidence type="ECO:0000256" key="8">
    <source>
        <dbReference type="SAM" id="Phobius"/>
    </source>
</evidence>
<sequence>MKSEFRSITQRQFVFLILQSQIGVGILSLPHDVQAYAKGDGWISTLLAGIAVQLLFWVMWLLGRKYPDLTLFEITKKVLGNWVGWTVNLLYTAYFLLVAGLSAVLFSELINSWILTNTPRWAILCLFIGTAYLLARENIRIMARFYVLTSIFIILLVLLVLMAYTNVEIRYVFPIGQSGIKNIFLGSQHAIIAMIGFEMILVIYPFVQNNTKGMLQKTIIVNTLVTLLYTFFVFTSLIVFSPEEIPLVSEPILYMLKSFRVTIAGRLDLLFISIWLIPMTTFLVSYLYLASKGAASLTNKKHQSVIPFIVILTFIIAMIPQDELSVQMFSEWVSKGSYLFIAVFPCLLLLFAVIFKEKEEIVKR</sequence>
<name>A0ABS4GNL6_9BACL</name>
<evidence type="ECO:0000256" key="4">
    <source>
        <dbReference type="ARBA" id="ARBA00022544"/>
    </source>
</evidence>
<dbReference type="Gene3D" id="1.20.1740.10">
    <property type="entry name" value="Amino acid/polyamine transporter I"/>
    <property type="match status" value="1"/>
</dbReference>
<dbReference type="RefSeq" id="WP_209809938.1">
    <property type="nucleotide sequence ID" value="NZ_JAGGKT010000004.1"/>
</dbReference>
<dbReference type="EMBL" id="JAGGKT010000004">
    <property type="protein sequence ID" value="MBP1931858.1"/>
    <property type="molecule type" value="Genomic_DNA"/>
</dbReference>
<keyword evidence="6 8" id="KW-1133">Transmembrane helix</keyword>
<evidence type="ECO:0000313" key="10">
    <source>
        <dbReference type="Proteomes" id="UP001519343"/>
    </source>
</evidence>
<dbReference type="PANTHER" id="PTHR34975">
    <property type="entry name" value="SPORE GERMINATION PROTEIN A2"/>
    <property type="match status" value="1"/>
</dbReference>
<feature type="transmembrane region" description="Helical" evidence="8">
    <location>
        <begin position="147"/>
        <end position="167"/>
    </location>
</feature>
<gene>
    <name evidence="9" type="ORF">J2Z37_001859</name>
</gene>
<dbReference type="NCBIfam" id="TIGR00912">
    <property type="entry name" value="2A0309"/>
    <property type="match status" value="1"/>
</dbReference>
<feature type="transmembrane region" description="Helical" evidence="8">
    <location>
        <begin position="269"/>
        <end position="290"/>
    </location>
</feature>
<keyword evidence="3" id="KW-0813">Transport</keyword>
<keyword evidence="7 8" id="KW-0472">Membrane</keyword>
<dbReference type="Pfam" id="PF03845">
    <property type="entry name" value="Spore_permease"/>
    <property type="match status" value="1"/>
</dbReference>
<comment type="similarity">
    <text evidence="2">Belongs to the amino acid-polyamine-organocation (APC) superfamily. Spore germination protein (SGP) (TC 2.A.3.9) family.</text>
</comment>
<protein>
    <submittedName>
        <fullName evidence="9">Spore germination protein (Amino acid permease)</fullName>
    </submittedName>
</protein>
<comment type="caution">
    <text evidence="9">The sequence shown here is derived from an EMBL/GenBank/DDBJ whole genome shotgun (WGS) entry which is preliminary data.</text>
</comment>
<keyword evidence="5 8" id="KW-0812">Transmembrane</keyword>
<evidence type="ECO:0000256" key="6">
    <source>
        <dbReference type="ARBA" id="ARBA00022989"/>
    </source>
</evidence>
<keyword evidence="4" id="KW-0309">Germination</keyword>
<dbReference type="PANTHER" id="PTHR34975:SF2">
    <property type="entry name" value="SPORE GERMINATION PROTEIN A2"/>
    <property type="match status" value="1"/>
</dbReference>
<feature type="transmembrane region" description="Helical" evidence="8">
    <location>
        <begin position="339"/>
        <end position="355"/>
    </location>
</feature>
<evidence type="ECO:0000313" key="9">
    <source>
        <dbReference type="EMBL" id="MBP1931858.1"/>
    </source>
</evidence>
<evidence type="ECO:0000256" key="2">
    <source>
        <dbReference type="ARBA" id="ARBA00007998"/>
    </source>
</evidence>
<proteinExistence type="inferred from homology"/>
<evidence type="ECO:0000256" key="7">
    <source>
        <dbReference type="ARBA" id="ARBA00023136"/>
    </source>
</evidence>